<feature type="compositionally biased region" description="Polar residues" evidence="19">
    <location>
        <begin position="50"/>
        <end position="60"/>
    </location>
</feature>
<evidence type="ECO:0000256" key="5">
    <source>
        <dbReference type="ARBA" id="ARBA00004514"/>
    </source>
</evidence>
<dbReference type="GeneID" id="102001153"/>
<gene>
    <name evidence="21" type="primary">Mapt</name>
</gene>
<keyword evidence="17" id="KW-0966">Cell projection</keyword>
<reference evidence="21" key="1">
    <citation type="submission" date="2025-08" db="UniProtKB">
        <authorList>
            <consortium name="RefSeq"/>
        </authorList>
    </citation>
    <scope>IDENTIFICATION</scope>
</reference>
<feature type="compositionally biased region" description="Basic and acidic residues" evidence="19">
    <location>
        <begin position="282"/>
        <end position="291"/>
    </location>
</feature>
<feature type="compositionally biased region" description="Acidic residues" evidence="19">
    <location>
        <begin position="205"/>
        <end position="218"/>
    </location>
</feature>
<keyword evidence="13" id="KW-0832">Ubl conjugation</keyword>
<dbReference type="PROSITE" id="PS00229">
    <property type="entry name" value="TAU_MAP_1"/>
    <property type="match status" value="1"/>
</dbReference>
<evidence type="ECO:0000256" key="4">
    <source>
        <dbReference type="ARBA" id="ARBA00004489"/>
    </source>
</evidence>
<keyword evidence="16 18" id="KW-0206">Cytoskeleton</keyword>
<proteinExistence type="predicted"/>
<dbReference type="InterPro" id="IPR027324">
    <property type="entry name" value="MAP2/MAP4/Tau"/>
</dbReference>
<keyword evidence="12" id="KW-0677">Repeat</keyword>
<evidence type="ECO:0000256" key="1">
    <source>
        <dbReference type="ARBA" id="ARBA00004245"/>
    </source>
</evidence>
<evidence type="ECO:0000256" key="8">
    <source>
        <dbReference type="ARBA" id="ARBA00022490"/>
    </source>
</evidence>
<evidence type="ECO:0000256" key="6">
    <source>
        <dbReference type="ARBA" id="ARBA00022475"/>
    </source>
</evidence>
<organism evidence="20 21">
    <name type="scientific">Microtus ochrogaster</name>
    <name type="common">Prairie vole</name>
    <dbReference type="NCBI Taxonomy" id="79684"/>
    <lineage>
        <taxon>Eukaryota</taxon>
        <taxon>Metazoa</taxon>
        <taxon>Chordata</taxon>
        <taxon>Craniata</taxon>
        <taxon>Vertebrata</taxon>
        <taxon>Euteleostomi</taxon>
        <taxon>Mammalia</taxon>
        <taxon>Eutheria</taxon>
        <taxon>Euarchontoglires</taxon>
        <taxon>Glires</taxon>
        <taxon>Rodentia</taxon>
        <taxon>Myomorpha</taxon>
        <taxon>Muroidea</taxon>
        <taxon>Cricetidae</taxon>
        <taxon>Arvicolinae</taxon>
        <taxon>Microtus</taxon>
    </lineage>
</organism>
<comment type="subcellular location">
    <subcellularLocation>
        <location evidence="3">Cell membrane</location>
        <topology evidence="3">Peripheral membrane protein</topology>
        <orientation evidence="3">Cytoplasmic side</orientation>
    </subcellularLocation>
    <subcellularLocation>
        <location evidence="4">Cell projection</location>
        <location evidence="4">Axon</location>
    </subcellularLocation>
    <subcellularLocation>
        <location evidence="2">Cell projection</location>
        <location evidence="2">Dendrite</location>
    </subcellularLocation>
    <subcellularLocation>
        <location evidence="1 18">Cytoplasm</location>
        <location evidence="1 18">Cytoskeleton</location>
    </subcellularLocation>
    <subcellularLocation>
        <location evidence="5">Cytoplasm</location>
        <location evidence="5">Cytosol</location>
    </subcellularLocation>
</comment>
<dbReference type="PANTHER" id="PTHR11501">
    <property type="entry name" value="MICROTUBULE-ASSOCIATED PROTEIN"/>
    <property type="match status" value="1"/>
</dbReference>
<feature type="compositionally biased region" description="Basic and acidic residues" evidence="19">
    <location>
        <begin position="192"/>
        <end position="204"/>
    </location>
</feature>
<dbReference type="Proteomes" id="UP000694915">
    <property type="component" value="Unplaced"/>
</dbReference>
<dbReference type="InterPro" id="IPR002955">
    <property type="entry name" value="Tau"/>
</dbReference>
<evidence type="ECO:0000313" key="20">
    <source>
        <dbReference type="Proteomes" id="UP000694915"/>
    </source>
</evidence>
<dbReference type="PANTHER" id="PTHR11501:SF14">
    <property type="entry name" value="MICROTUBULE-ASSOCIATED PROTEIN TAU"/>
    <property type="match status" value="1"/>
</dbReference>
<evidence type="ECO:0000313" key="21">
    <source>
        <dbReference type="RefSeq" id="XP_026632996.1"/>
    </source>
</evidence>
<evidence type="ECO:0000256" key="7">
    <source>
        <dbReference type="ARBA" id="ARBA00022481"/>
    </source>
</evidence>
<feature type="compositionally biased region" description="Low complexity" evidence="19">
    <location>
        <begin position="412"/>
        <end position="424"/>
    </location>
</feature>
<keyword evidence="6" id="KW-1003">Cell membrane</keyword>
<evidence type="ECO:0000256" key="13">
    <source>
        <dbReference type="ARBA" id="ARBA00022843"/>
    </source>
</evidence>
<dbReference type="Pfam" id="PF00418">
    <property type="entry name" value="Tubulin-binding"/>
    <property type="match status" value="3"/>
</dbReference>
<feature type="compositionally biased region" description="Low complexity" evidence="19">
    <location>
        <begin position="432"/>
        <end position="452"/>
    </location>
</feature>
<keyword evidence="15" id="KW-0472">Membrane</keyword>
<keyword evidence="11 18" id="KW-0493">Microtubule</keyword>
<feature type="compositionally biased region" description="Basic and acidic residues" evidence="19">
    <location>
        <begin position="1"/>
        <end position="16"/>
    </location>
</feature>
<evidence type="ECO:0000256" key="2">
    <source>
        <dbReference type="ARBA" id="ARBA00004279"/>
    </source>
</evidence>
<keyword evidence="9" id="KW-1017">Isopeptide bond</keyword>
<keyword evidence="20" id="KW-1185">Reference proteome</keyword>
<dbReference type="PROSITE" id="PS51491">
    <property type="entry name" value="TAU_MAP_2"/>
    <property type="match status" value="3"/>
</dbReference>
<evidence type="ECO:0000256" key="10">
    <source>
        <dbReference type="ARBA" id="ARBA00022553"/>
    </source>
</evidence>
<dbReference type="PRINTS" id="PR01261">
    <property type="entry name" value="TAUPROTEIN"/>
</dbReference>
<evidence type="ECO:0000256" key="3">
    <source>
        <dbReference type="ARBA" id="ARBA00004413"/>
    </source>
</evidence>
<feature type="region of interest" description="Disordered" evidence="19">
    <location>
        <begin position="309"/>
        <end position="494"/>
    </location>
</feature>
<feature type="compositionally biased region" description="Basic and acidic residues" evidence="19">
    <location>
        <begin position="173"/>
        <end position="184"/>
    </location>
</feature>
<evidence type="ECO:0000256" key="12">
    <source>
        <dbReference type="ARBA" id="ARBA00022737"/>
    </source>
</evidence>
<evidence type="ECO:0000256" key="16">
    <source>
        <dbReference type="ARBA" id="ARBA00023212"/>
    </source>
</evidence>
<evidence type="ECO:0000256" key="15">
    <source>
        <dbReference type="ARBA" id="ARBA00023136"/>
    </source>
</evidence>
<feature type="region of interest" description="Disordered" evidence="19">
    <location>
        <begin position="1"/>
        <end position="291"/>
    </location>
</feature>
<sequence>MAEPRQEFDTMEDHAEGYTLLQDQEGDMDNGLKESPPQPPADDGSEEPGSETSEAKSTPTAEDVTAPLVEERASDKQAAAQPHTEIPEGTTAEEAGIGDTPNLEDQAAGHVTQEPEKVQNFPESLLGEPGRPEGQAPDSGISDWICQPVPSVSGAPLLPQGLREATCQPSGTRPEDVERSHRPSELLQQEPPLKEGWGKDRLGSEEEVDEDLDMDESSQESPPSQAPLDPGRAAPQPVSRETTGMPGFPGEGAVPLPVDFLSKVSTETQALQPEGPGTGPMEEGHEAVPEFTFHVEIKASVPKEQDLEGATLVGALGEEQQAQGPSVGKDTQEASLLEPSEKQPAAGLPGRPVSRVPQLKARVAGVSKDRTGSDEKKAKGADGKTGTKIATPRGAAPPGQKGTSNATRIPAKTTPSPKTPPGSGEQPKSGERSGYSSPGSPGTPGSRSRTPSLPTPPTREPKKVAVVRTPPKSPSASKSRLQTAPVPMPDLKNVKSKIGSTENLKHQPGGGKVQIVYKPVDLSKVTSKCGSLGNIHHKPGGGQVEVKSEKLDFKDRVQSKIGSLDNITHVPGGGNKKIETHKLTFRENAKAKTDHGAEIVYKSPVVSGDTSPRHLSNVSSTGSINMVDSPQLATLADEVSASLAKQGL</sequence>
<evidence type="ECO:0000256" key="18">
    <source>
        <dbReference type="RuleBase" id="RU000686"/>
    </source>
</evidence>
<keyword evidence="10" id="KW-0597">Phosphoprotein</keyword>
<name>A0ABM1TTD4_MICOH</name>
<keyword evidence="8 18" id="KW-0963">Cytoplasm</keyword>
<feature type="compositionally biased region" description="Basic and acidic residues" evidence="19">
    <location>
        <begin position="367"/>
        <end position="382"/>
    </location>
</feature>
<evidence type="ECO:0000256" key="11">
    <source>
        <dbReference type="ARBA" id="ARBA00022701"/>
    </source>
</evidence>
<evidence type="ECO:0000256" key="14">
    <source>
        <dbReference type="ARBA" id="ARBA00022990"/>
    </source>
</evidence>
<evidence type="ECO:0000256" key="17">
    <source>
        <dbReference type="ARBA" id="ARBA00023273"/>
    </source>
</evidence>
<dbReference type="RefSeq" id="XP_026632996.1">
    <property type="nucleotide sequence ID" value="XM_026777195.1"/>
</dbReference>
<evidence type="ECO:0000256" key="19">
    <source>
        <dbReference type="SAM" id="MobiDB-lite"/>
    </source>
</evidence>
<evidence type="ECO:0000256" key="9">
    <source>
        <dbReference type="ARBA" id="ARBA00022499"/>
    </source>
</evidence>
<keyword evidence="7" id="KW-0488">Methylation</keyword>
<accession>A0ABM1TTD4</accession>
<dbReference type="InterPro" id="IPR001084">
    <property type="entry name" value="MAP_tubulin-bd_rpt"/>
</dbReference>
<protein>
    <recommendedName>
        <fullName evidence="18">Microtubule-associated protein</fullName>
    </recommendedName>
</protein>
<keyword evidence="14" id="KW-0007">Acetylation</keyword>